<reference evidence="1 2" key="1">
    <citation type="submission" date="2024-09" db="EMBL/GenBank/DDBJ databases">
        <authorList>
            <person name="Sun Q."/>
            <person name="Mori K."/>
        </authorList>
    </citation>
    <scope>NUCLEOTIDE SEQUENCE [LARGE SCALE GENOMIC DNA]</scope>
    <source>
        <strain evidence="1 2">CCM 3426</strain>
    </source>
</reference>
<name>A0ABV5IYB7_9ACTN</name>
<keyword evidence="2" id="KW-1185">Reference proteome</keyword>
<comment type="caution">
    <text evidence="1">The sequence shown here is derived from an EMBL/GenBank/DDBJ whole genome shotgun (WGS) entry which is preliminary data.</text>
</comment>
<protein>
    <submittedName>
        <fullName evidence="1">Uncharacterized protein</fullName>
    </submittedName>
</protein>
<dbReference type="RefSeq" id="WP_189648189.1">
    <property type="nucleotide sequence ID" value="NZ_BMRC01000006.1"/>
</dbReference>
<accession>A0ABV5IYB7</accession>
<dbReference type="EMBL" id="JBHMEI010000104">
    <property type="protein sequence ID" value="MFB9209559.1"/>
    <property type="molecule type" value="Genomic_DNA"/>
</dbReference>
<sequence length="49" mass="5167">MGFLFCLACGATVEENADGDWESATGTACRKRTDGHLVEQVIPDPEGPA</sequence>
<evidence type="ECO:0000313" key="1">
    <source>
        <dbReference type="EMBL" id="MFB9209559.1"/>
    </source>
</evidence>
<proteinExistence type="predicted"/>
<dbReference type="Proteomes" id="UP001589647">
    <property type="component" value="Unassembled WGS sequence"/>
</dbReference>
<organism evidence="1 2">
    <name type="scientific">Nonomuraea spiralis</name>
    <dbReference type="NCBI Taxonomy" id="46182"/>
    <lineage>
        <taxon>Bacteria</taxon>
        <taxon>Bacillati</taxon>
        <taxon>Actinomycetota</taxon>
        <taxon>Actinomycetes</taxon>
        <taxon>Streptosporangiales</taxon>
        <taxon>Streptosporangiaceae</taxon>
        <taxon>Nonomuraea</taxon>
    </lineage>
</organism>
<evidence type="ECO:0000313" key="2">
    <source>
        <dbReference type="Proteomes" id="UP001589647"/>
    </source>
</evidence>
<gene>
    <name evidence="1" type="ORF">ACFFV7_50845</name>
</gene>